<keyword evidence="4 5" id="KW-0808">Transferase</keyword>
<name>A0AAV1IDH2_9CHLO</name>
<evidence type="ECO:0000256" key="5">
    <source>
        <dbReference type="HAMAP-Rule" id="MF_03187"/>
    </source>
</evidence>
<organism evidence="7 8">
    <name type="scientific">Coccomyxa viridis</name>
    <dbReference type="NCBI Taxonomy" id="1274662"/>
    <lineage>
        <taxon>Eukaryota</taxon>
        <taxon>Viridiplantae</taxon>
        <taxon>Chlorophyta</taxon>
        <taxon>core chlorophytes</taxon>
        <taxon>Trebouxiophyceae</taxon>
        <taxon>Trebouxiophyceae incertae sedis</taxon>
        <taxon>Coccomyxaceae</taxon>
        <taxon>Coccomyxa</taxon>
    </lineage>
</organism>
<dbReference type="EC" id="2.1.1.-" evidence="5"/>
<feature type="compositionally biased region" description="Polar residues" evidence="6">
    <location>
        <begin position="1"/>
        <end position="11"/>
    </location>
</feature>
<keyword evidence="3 5" id="KW-0489">Methyltransferase</keyword>
<dbReference type="GO" id="GO:0003676">
    <property type="term" value="F:nucleic acid binding"/>
    <property type="evidence" value="ECO:0007669"/>
    <property type="project" value="InterPro"/>
</dbReference>
<gene>
    <name evidence="7" type="ORF">CVIRNUC_007146</name>
</gene>
<dbReference type="InterPro" id="IPR041370">
    <property type="entry name" value="Mlase_EEF1AKMT1/ZCCHC4"/>
</dbReference>
<comment type="caution">
    <text evidence="7">The sequence shown here is derived from an EMBL/GenBank/DDBJ whole genome shotgun (WGS) entry which is preliminary data.</text>
</comment>
<accession>A0AAV1IDH2</accession>
<evidence type="ECO:0000256" key="4">
    <source>
        <dbReference type="ARBA" id="ARBA00022679"/>
    </source>
</evidence>
<evidence type="ECO:0000313" key="8">
    <source>
        <dbReference type="Proteomes" id="UP001314263"/>
    </source>
</evidence>
<evidence type="ECO:0000256" key="6">
    <source>
        <dbReference type="SAM" id="MobiDB-lite"/>
    </source>
</evidence>
<sequence>MSTSSSSTQPINIRRSIDEGHGADGSETPALSRDTLAALNEFLSEAQAAASEQSNPFSENWGLSQFWYTEETAAVLAKEVEEAAGPSGRIACIACPSLFRQLRAAHPDASAHLLEFDPRFEALGNFALYDYREPRAVPEDLKGAFRVVVADPPYLSEECLRKTLETVKVLAEPSDEGPGLYLLTGATMQKLAKQLLNLRPTKFRPQHKTKLGNEFYLYASADAAAQRLGGWDGGG</sequence>
<evidence type="ECO:0000256" key="3">
    <source>
        <dbReference type="ARBA" id="ARBA00022603"/>
    </source>
</evidence>
<dbReference type="Pfam" id="PF10237">
    <property type="entry name" value="N6-adenineMlase"/>
    <property type="match status" value="1"/>
</dbReference>
<keyword evidence="2 5" id="KW-0963">Cytoplasm</keyword>
<evidence type="ECO:0000256" key="2">
    <source>
        <dbReference type="ARBA" id="ARBA00022490"/>
    </source>
</evidence>
<dbReference type="GO" id="GO:0032259">
    <property type="term" value="P:methylation"/>
    <property type="evidence" value="ECO:0007669"/>
    <property type="project" value="UniProtKB-KW"/>
</dbReference>
<evidence type="ECO:0000313" key="7">
    <source>
        <dbReference type="EMBL" id="CAK0783943.1"/>
    </source>
</evidence>
<reference evidence="7 8" key="1">
    <citation type="submission" date="2023-10" db="EMBL/GenBank/DDBJ databases">
        <authorList>
            <person name="Maclean D."/>
            <person name="Macfadyen A."/>
        </authorList>
    </citation>
    <scope>NUCLEOTIDE SEQUENCE [LARGE SCALE GENOMIC DNA]</scope>
</reference>
<comment type="subcellular location">
    <subcellularLocation>
        <location evidence="1 5">Cytoplasm</location>
    </subcellularLocation>
</comment>
<dbReference type="HAMAP" id="MF_03187">
    <property type="entry name" value="Methyltr_EFM5"/>
    <property type="match status" value="1"/>
</dbReference>
<dbReference type="AlphaFoldDB" id="A0AAV1IDH2"/>
<dbReference type="PANTHER" id="PTHR13200:SF0">
    <property type="entry name" value="EEF1A LYSINE METHYLTRANSFERASE 1"/>
    <property type="match status" value="1"/>
</dbReference>
<protein>
    <recommendedName>
        <fullName evidence="5">Protein-lysine N-methyltransferase CVIRNUC_007146</fullName>
        <ecNumber evidence="5">2.1.1.-</ecNumber>
    </recommendedName>
</protein>
<comment type="similarity">
    <text evidence="5">Belongs to the class I-like SAM-binding methyltransferase superfamily. EFM5 family.</text>
</comment>
<keyword evidence="8" id="KW-1185">Reference proteome</keyword>
<dbReference type="EMBL" id="CAUYUE010000009">
    <property type="protein sequence ID" value="CAK0783943.1"/>
    <property type="molecule type" value="Genomic_DNA"/>
</dbReference>
<evidence type="ECO:0000256" key="1">
    <source>
        <dbReference type="ARBA" id="ARBA00004496"/>
    </source>
</evidence>
<dbReference type="PROSITE" id="PS00092">
    <property type="entry name" value="N6_MTASE"/>
    <property type="match status" value="1"/>
</dbReference>
<dbReference type="GO" id="GO:0005737">
    <property type="term" value="C:cytoplasm"/>
    <property type="evidence" value="ECO:0007669"/>
    <property type="project" value="UniProtKB-SubCell"/>
</dbReference>
<dbReference type="InterPro" id="IPR002052">
    <property type="entry name" value="DNA_methylase_N6_adenine_CS"/>
</dbReference>
<dbReference type="GO" id="GO:0016279">
    <property type="term" value="F:protein-lysine N-methyltransferase activity"/>
    <property type="evidence" value="ECO:0007669"/>
    <property type="project" value="UniProtKB-UniRule"/>
</dbReference>
<feature type="compositionally biased region" description="Basic and acidic residues" evidence="6">
    <location>
        <begin position="15"/>
        <end position="24"/>
    </location>
</feature>
<dbReference type="PANTHER" id="PTHR13200">
    <property type="entry name" value="EEF1A LYSINE METHYLTRANSFERASE 1"/>
    <property type="match status" value="1"/>
</dbReference>
<comment type="function">
    <text evidence="5">S-adenosyl-L-methionine-dependent protein-lysine N-methyltransferase that methylates elongation factor 1-alpha.</text>
</comment>
<proteinExistence type="inferred from homology"/>
<feature type="region of interest" description="Disordered" evidence="6">
    <location>
        <begin position="1"/>
        <end position="31"/>
    </location>
</feature>
<dbReference type="Proteomes" id="UP001314263">
    <property type="component" value="Unassembled WGS sequence"/>
</dbReference>
<dbReference type="InterPro" id="IPR019369">
    <property type="entry name" value="Efm5/EEF1AKMT1"/>
</dbReference>